<gene>
    <name evidence="2" type="ORF">BJ878DRAFT_520450</name>
</gene>
<reference evidence="2" key="1">
    <citation type="journal article" date="2021" name="IMA Fungus">
        <title>Genomic characterization of three marine fungi, including Emericellopsis atlantica sp. nov. with signatures of a generalist lifestyle and marine biomass degradation.</title>
        <authorList>
            <person name="Hagestad O.C."/>
            <person name="Hou L."/>
            <person name="Andersen J.H."/>
            <person name="Hansen E.H."/>
            <person name="Altermark B."/>
            <person name="Li C."/>
            <person name="Kuhnert E."/>
            <person name="Cox R.J."/>
            <person name="Crous P.W."/>
            <person name="Spatafora J.W."/>
            <person name="Lail K."/>
            <person name="Amirebrahimi M."/>
            <person name="Lipzen A."/>
            <person name="Pangilinan J."/>
            <person name="Andreopoulos W."/>
            <person name="Hayes R.D."/>
            <person name="Ng V."/>
            <person name="Grigoriev I.V."/>
            <person name="Jackson S.A."/>
            <person name="Sutton T.D.S."/>
            <person name="Dobson A.D.W."/>
            <person name="Rama T."/>
        </authorList>
    </citation>
    <scope>NUCLEOTIDE SEQUENCE</scope>
    <source>
        <strain evidence="2">TRa3180A</strain>
    </source>
</reference>
<protein>
    <submittedName>
        <fullName evidence="2">Uncharacterized protein</fullName>
    </submittedName>
</protein>
<accession>A0A9P8CC22</accession>
<name>A0A9P8CC22_9HELO</name>
<keyword evidence="3" id="KW-1185">Reference proteome</keyword>
<proteinExistence type="predicted"/>
<evidence type="ECO:0000256" key="1">
    <source>
        <dbReference type="SAM" id="MobiDB-lite"/>
    </source>
</evidence>
<sequence length="166" mass="18800">MLVGNCAKAEPFRHSRPTGRLEPCMTQLINQAEREALMQSKKRKPTKGSRQPFGIFPPKPKYKEKKLQNNEPSQRPTEEETRRAQAAAWCLTGASLENIQIALQTKSHPDPLAVLSGWLHDKVDPFDYEASNRLSPHRSCDYEIKLGTAPSRRMAPCTTCQLRSSR</sequence>
<dbReference type="Proteomes" id="UP000887226">
    <property type="component" value="Unassembled WGS sequence"/>
</dbReference>
<evidence type="ECO:0000313" key="3">
    <source>
        <dbReference type="Proteomes" id="UP000887226"/>
    </source>
</evidence>
<evidence type="ECO:0000313" key="2">
    <source>
        <dbReference type="EMBL" id="KAG9241499.1"/>
    </source>
</evidence>
<comment type="caution">
    <text evidence="2">The sequence shown here is derived from an EMBL/GenBank/DDBJ whole genome shotgun (WGS) entry which is preliminary data.</text>
</comment>
<organism evidence="2 3">
    <name type="scientific">Calycina marina</name>
    <dbReference type="NCBI Taxonomy" id="1763456"/>
    <lineage>
        <taxon>Eukaryota</taxon>
        <taxon>Fungi</taxon>
        <taxon>Dikarya</taxon>
        <taxon>Ascomycota</taxon>
        <taxon>Pezizomycotina</taxon>
        <taxon>Leotiomycetes</taxon>
        <taxon>Helotiales</taxon>
        <taxon>Pezizellaceae</taxon>
        <taxon>Calycina</taxon>
    </lineage>
</organism>
<dbReference type="AlphaFoldDB" id="A0A9P8CC22"/>
<dbReference type="OrthoDB" id="3262920at2759"/>
<feature type="region of interest" description="Disordered" evidence="1">
    <location>
        <begin position="1"/>
        <end position="84"/>
    </location>
</feature>
<dbReference type="EMBL" id="MU254203">
    <property type="protein sequence ID" value="KAG9241499.1"/>
    <property type="molecule type" value="Genomic_DNA"/>
</dbReference>